<feature type="signal peptide" evidence="9">
    <location>
        <begin position="1"/>
        <end position="23"/>
    </location>
</feature>
<dbReference type="AlphaFoldDB" id="A0A7W6W9P8"/>
<dbReference type="SUPFAM" id="SSF53850">
    <property type="entry name" value="Periplasmic binding protein-like II"/>
    <property type="match status" value="1"/>
</dbReference>
<keyword evidence="5" id="KW-0472">Membrane</keyword>
<dbReference type="Gene3D" id="3.40.190.10">
    <property type="entry name" value="Periplasmic binding protein-like II"/>
    <property type="match status" value="2"/>
</dbReference>
<feature type="chain" id="PRO_5030508276" evidence="9">
    <location>
        <begin position="24"/>
        <end position="573"/>
    </location>
</feature>
<dbReference type="InterPro" id="IPR006059">
    <property type="entry name" value="SBP"/>
</dbReference>
<gene>
    <name evidence="10" type="ORF">GGD89_001763</name>
</gene>
<dbReference type="PANTHER" id="PTHR43649:SF33">
    <property type="entry name" value="POLYGALACTURONAN_RHAMNOGALACTURONAN-BINDING PROTEIN YTCQ"/>
    <property type="match status" value="1"/>
</dbReference>
<evidence type="ECO:0000256" key="6">
    <source>
        <dbReference type="ARBA" id="ARBA00023139"/>
    </source>
</evidence>
<comment type="subcellular location">
    <subcellularLocation>
        <location evidence="1">Periplasm</location>
    </subcellularLocation>
</comment>
<dbReference type="PANTHER" id="PTHR43649">
    <property type="entry name" value="ARABINOSE-BINDING PROTEIN-RELATED"/>
    <property type="match status" value="1"/>
</dbReference>
<accession>A0A7W6W9P8</accession>
<dbReference type="InterPro" id="IPR014597">
    <property type="entry name" value="ABC_tp_sb"/>
</dbReference>
<organism evidence="10 11">
    <name type="scientific">Roseospira visakhapatnamensis</name>
    <dbReference type="NCBI Taxonomy" id="390880"/>
    <lineage>
        <taxon>Bacteria</taxon>
        <taxon>Pseudomonadati</taxon>
        <taxon>Pseudomonadota</taxon>
        <taxon>Alphaproteobacteria</taxon>
        <taxon>Rhodospirillales</taxon>
        <taxon>Rhodospirillaceae</taxon>
        <taxon>Roseospira</taxon>
    </lineage>
</organism>
<dbReference type="PIRSF" id="PIRSF035859">
    <property type="entry name" value="ABC_tp_sb"/>
    <property type="match status" value="1"/>
</dbReference>
<keyword evidence="3" id="KW-1003">Cell membrane</keyword>
<dbReference type="Proteomes" id="UP000554286">
    <property type="component" value="Unassembled WGS sequence"/>
</dbReference>
<dbReference type="RefSeq" id="WP_184044205.1">
    <property type="nucleotide sequence ID" value="NZ_JACIGK010000011.1"/>
</dbReference>
<evidence type="ECO:0000256" key="5">
    <source>
        <dbReference type="ARBA" id="ARBA00023136"/>
    </source>
</evidence>
<keyword evidence="11" id="KW-1185">Reference proteome</keyword>
<comment type="caution">
    <text evidence="10">The sequence shown here is derived from an EMBL/GenBank/DDBJ whole genome shotgun (WGS) entry which is preliminary data.</text>
</comment>
<dbReference type="EMBL" id="JACIGK010000011">
    <property type="protein sequence ID" value="MBB4266134.1"/>
    <property type="molecule type" value="Genomic_DNA"/>
</dbReference>
<dbReference type="GO" id="GO:0042597">
    <property type="term" value="C:periplasmic space"/>
    <property type="evidence" value="ECO:0007669"/>
    <property type="project" value="UniProtKB-SubCell"/>
</dbReference>
<reference evidence="10 11" key="1">
    <citation type="submission" date="2020-08" db="EMBL/GenBank/DDBJ databases">
        <title>Genome sequencing of Purple Non-Sulfur Bacteria from various extreme environments.</title>
        <authorList>
            <person name="Mayer M."/>
        </authorList>
    </citation>
    <scope>NUCLEOTIDE SEQUENCE [LARGE SCALE GENOMIC DNA]</scope>
    <source>
        <strain evidence="10 11">JA131</strain>
    </source>
</reference>
<keyword evidence="7" id="KW-0449">Lipoprotein</keyword>
<evidence type="ECO:0000256" key="3">
    <source>
        <dbReference type="ARBA" id="ARBA00022475"/>
    </source>
</evidence>
<dbReference type="InterPro" id="IPR050490">
    <property type="entry name" value="Bact_solute-bd_prot1"/>
</dbReference>
<evidence type="ECO:0000256" key="9">
    <source>
        <dbReference type="SAM" id="SignalP"/>
    </source>
</evidence>
<keyword evidence="6" id="KW-0564">Palmitate</keyword>
<dbReference type="GO" id="GO:0022857">
    <property type="term" value="F:transmembrane transporter activity"/>
    <property type="evidence" value="ECO:0007669"/>
    <property type="project" value="InterPro"/>
</dbReference>
<sequence>MKRTTVVAATTCVAMLSATPAWADMAAAERWIDDEFQPSTLTRDQQLAEMDWFIKAAEPFRGMQINVVSETITTHEYESKVLAKAFTEITGIQITHDLIGEGDVIEKLQTQMQSGRNIYDAYINDSDLIGTHFRYDQVVALSDWMDGEGQDVTSPTLDIDDFMGISFTTGPDDKIYQLPDQQFANLYWFRYDWFTDPDLKARFKDKYGYDLGVPVNWSAYADIAEFFTNDVGEIDGQRVYGHMDYGKKDPSLGWRFTDAWLSMAGAGDTGIPNGLPVDEWGIRVEGCNPVGSSVSRGGAANGPAAVFALTKYIDWLKAYAPPEAAGMTFSEAGPIPAQGNVAQQIFWYTAFTADMAKDGIPVVDENGEPKWRMAPSPRGPYWEDGMKLGYQDAGSWTLMTSTPVDRRKAAWLYAQFVTSKTVSLRKTHVGLTPIRDSDIRHESFTERAPLLGGLVEFYRSPARVQWTPTGTNVPDYPKLAQLWWQNVADAVTGAKTPQEAMDSLAEQQDNILARLERAGIQGDCGPRLNDARDPEYWLSQPGAPKPRLENEKPQGQTVDYDELVQSWQDANAQ</sequence>
<comment type="similarity">
    <text evidence="2">Belongs to the bacterial solute-binding protein 1 family.</text>
</comment>
<evidence type="ECO:0000256" key="4">
    <source>
        <dbReference type="ARBA" id="ARBA00022729"/>
    </source>
</evidence>
<proteinExistence type="inferred from homology"/>
<dbReference type="Pfam" id="PF01547">
    <property type="entry name" value="SBP_bac_1"/>
    <property type="match status" value="1"/>
</dbReference>
<name>A0A7W6W9P8_9PROT</name>
<evidence type="ECO:0000313" key="11">
    <source>
        <dbReference type="Proteomes" id="UP000554286"/>
    </source>
</evidence>
<evidence type="ECO:0000256" key="2">
    <source>
        <dbReference type="ARBA" id="ARBA00008520"/>
    </source>
</evidence>
<evidence type="ECO:0000256" key="1">
    <source>
        <dbReference type="ARBA" id="ARBA00004418"/>
    </source>
</evidence>
<keyword evidence="4 9" id="KW-0732">Signal</keyword>
<evidence type="ECO:0000256" key="7">
    <source>
        <dbReference type="ARBA" id="ARBA00023288"/>
    </source>
</evidence>
<feature type="region of interest" description="Disordered" evidence="8">
    <location>
        <begin position="522"/>
        <end position="560"/>
    </location>
</feature>
<evidence type="ECO:0000313" key="10">
    <source>
        <dbReference type="EMBL" id="MBB4266134.1"/>
    </source>
</evidence>
<protein>
    <submittedName>
        <fullName evidence="10">Glycerol transport system substrate-binding protein</fullName>
    </submittedName>
</protein>
<evidence type="ECO:0000256" key="8">
    <source>
        <dbReference type="SAM" id="MobiDB-lite"/>
    </source>
</evidence>